<evidence type="ECO:0000313" key="2">
    <source>
        <dbReference type="EMBL" id="JAD86007.1"/>
    </source>
</evidence>
<organism evidence="2">
    <name type="scientific">Arundo donax</name>
    <name type="common">Giant reed</name>
    <name type="synonym">Donax arundinaceus</name>
    <dbReference type="NCBI Taxonomy" id="35708"/>
    <lineage>
        <taxon>Eukaryota</taxon>
        <taxon>Viridiplantae</taxon>
        <taxon>Streptophyta</taxon>
        <taxon>Embryophyta</taxon>
        <taxon>Tracheophyta</taxon>
        <taxon>Spermatophyta</taxon>
        <taxon>Magnoliopsida</taxon>
        <taxon>Liliopsida</taxon>
        <taxon>Poales</taxon>
        <taxon>Poaceae</taxon>
        <taxon>PACMAD clade</taxon>
        <taxon>Arundinoideae</taxon>
        <taxon>Arundineae</taxon>
        <taxon>Arundo</taxon>
    </lineage>
</organism>
<name>A0A0A9DQI0_ARUDO</name>
<proteinExistence type="predicted"/>
<keyword evidence="1" id="KW-0732">Signal</keyword>
<feature type="chain" id="PRO_5002061497" evidence="1">
    <location>
        <begin position="23"/>
        <end position="54"/>
    </location>
</feature>
<feature type="signal peptide" evidence="1">
    <location>
        <begin position="1"/>
        <end position="22"/>
    </location>
</feature>
<evidence type="ECO:0000256" key="1">
    <source>
        <dbReference type="SAM" id="SignalP"/>
    </source>
</evidence>
<sequence>MYHNSPTIALSCFIGCLVPVGSQSQGGREHCCICFFLHIHVHVNHPSSVSITGI</sequence>
<dbReference type="AlphaFoldDB" id="A0A0A9DQI0"/>
<reference evidence="2" key="2">
    <citation type="journal article" date="2015" name="Data Brief">
        <title>Shoot transcriptome of the giant reed, Arundo donax.</title>
        <authorList>
            <person name="Barrero R.A."/>
            <person name="Guerrero F.D."/>
            <person name="Moolhuijzen P."/>
            <person name="Goolsby J.A."/>
            <person name="Tidwell J."/>
            <person name="Bellgard S.E."/>
            <person name="Bellgard M.I."/>
        </authorList>
    </citation>
    <scope>NUCLEOTIDE SEQUENCE</scope>
    <source>
        <tissue evidence="2">Shoot tissue taken approximately 20 cm above the soil surface</tissue>
    </source>
</reference>
<accession>A0A0A9DQI0</accession>
<dbReference type="EMBL" id="GBRH01211888">
    <property type="protein sequence ID" value="JAD86007.1"/>
    <property type="molecule type" value="Transcribed_RNA"/>
</dbReference>
<protein>
    <submittedName>
        <fullName evidence="2">Uncharacterized protein</fullName>
    </submittedName>
</protein>
<reference evidence="2" key="1">
    <citation type="submission" date="2014-09" db="EMBL/GenBank/DDBJ databases">
        <authorList>
            <person name="Magalhaes I.L.F."/>
            <person name="Oliveira U."/>
            <person name="Santos F.R."/>
            <person name="Vidigal T.H.D.A."/>
            <person name="Brescovit A.D."/>
            <person name="Santos A.J."/>
        </authorList>
    </citation>
    <scope>NUCLEOTIDE SEQUENCE</scope>
    <source>
        <tissue evidence="2">Shoot tissue taken approximately 20 cm above the soil surface</tissue>
    </source>
</reference>